<keyword evidence="1" id="KW-0812">Transmembrane</keyword>
<organism evidence="2 3">
    <name type="scientific">Rhizorhapis suberifaciens</name>
    <name type="common">corky root of lettuce</name>
    <dbReference type="NCBI Taxonomy" id="13656"/>
    <lineage>
        <taxon>Bacteria</taxon>
        <taxon>Pseudomonadati</taxon>
        <taxon>Pseudomonadota</taxon>
        <taxon>Alphaproteobacteria</taxon>
        <taxon>Sphingomonadales</taxon>
        <taxon>Sphingomonadaceae</taxon>
        <taxon>Rhizorhapis</taxon>
    </lineage>
</organism>
<keyword evidence="1" id="KW-1003">Cell membrane</keyword>
<proteinExistence type="inferred from homology"/>
<dbReference type="EMBL" id="JACHOV010000002">
    <property type="protein sequence ID" value="MBB4640497.1"/>
    <property type="molecule type" value="Genomic_DNA"/>
</dbReference>
<comment type="similarity">
    <text evidence="1">Belongs to the SURF1 family.</text>
</comment>
<dbReference type="CDD" id="cd06662">
    <property type="entry name" value="SURF1"/>
    <property type="match status" value="1"/>
</dbReference>
<dbReference type="GO" id="GO:0005886">
    <property type="term" value="C:plasma membrane"/>
    <property type="evidence" value="ECO:0007669"/>
    <property type="project" value="UniProtKB-SubCell"/>
</dbReference>
<evidence type="ECO:0000313" key="2">
    <source>
        <dbReference type="EMBL" id="MBB4640497.1"/>
    </source>
</evidence>
<reference evidence="2 3" key="1">
    <citation type="submission" date="2020-08" db="EMBL/GenBank/DDBJ databases">
        <title>Genomic Encyclopedia of Type Strains, Phase IV (KMG-IV): sequencing the most valuable type-strain genomes for metagenomic binning, comparative biology and taxonomic classification.</title>
        <authorList>
            <person name="Goeker M."/>
        </authorList>
    </citation>
    <scope>NUCLEOTIDE SEQUENCE [LARGE SCALE GENOMIC DNA]</scope>
    <source>
        <strain evidence="2 3">DSM 7465</strain>
    </source>
</reference>
<comment type="caution">
    <text evidence="2">The sequence shown here is derived from an EMBL/GenBank/DDBJ whole genome shotgun (WGS) entry which is preliminary data.</text>
</comment>
<gene>
    <name evidence="2" type="ORF">HNQ99_000785</name>
</gene>
<keyword evidence="3" id="KW-1185">Reference proteome</keyword>
<evidence type="ECO:0000256" key="1">
    <source>
        <dbReference type="RuleBase" id="RU363076"/>
    </source>
</evidence>
<protein>
    <recommendedName>
        <fullName evidence="1">SURF1-like protein</fullName>
    </recommendedName>
</protein>
<dbReference type="Proteomes" id="UP000575068">
    <property type="component" value="Unassembled WGS sequence"/>
</dbReference>
<dbReference type="InterPro" id="IPR002994">
    <property type="entry name" value="Surf1/Shy1"/>
</dbReference>
<evidence type="ECO:0000313" key="3">
    <source>
        <dbReference type="Proteomes" id="UP000575068"/>
    </source>
</evidence>
<dbReference type="RefSeq" id="WP_184474322.1">
    <property type="nucleotide sequence ID" value="NZ_JACHOV010000002.1"/>
</dbReference>
<dbReference type="AlphaFoldDB" id="A0A840HS97"/>
<sequence length="187" mass="20679">MRRLPVLPTIIVALAVATMIGLGVWQLQRMSWKNNLLKSYAAAQGLPPIAWPGEVDRNEAPLFRRSAANCEKVLGWRSTSGRNQRSQSGWVHIARCRTPNGAELQAVMGWSERPNSPAWTGGRVGGIIAPDSEHVIRLIADKPAPGLQRARPPSVEDIPNNHFGYAIQWFLFATIAAVIYALALRRR</sequence>
<feature type="transmembrane region" description="Helical" evidence="1">
    <location>
        <begin position="163"/>
        <end position="184"/>
    </location>
</feature>
<name>A0A840HS97_9SPHN</name>
<keyword evidence="1" id="KW-0472">Membrane</keyword>
<accession>A0A840HS97</accession>
<comment type="subcellular location">
    <subcellularLocation>
        <location evidence="1">Cell membrane</location>
        <topology evidence="1">Multi-pass membrane protein</topology>
    </subcellularLocation>
</comment>
<feature type="transmembrane region" description="Helical" evidence="1">
    <location>
        <begin position="7"/>
        <end position="27"/>
    </location>
</feature>
<dbReference type="Pfam" id="PF02104">
    <property type="entry name" value="SURF1"/>
    <property type="match status" value="1"/>
</dbReference>
<keyword evidence="1" id="KW-1133">Transmembrane helix</keyword>